<dbReference type="AlphaFoldDB" id="A0AA47DZ65"/>
<dbReference type="InterPro" id="IPR031856">
    <property type="entry name" value="YdaS_toxin-like"/>
</dbReference>
<dbReference type="GO" id="GO:0003677">
    <property type="term" value="F:DNA binding"/>
    <property type="evidence" value="ECO:0007669"/>
    <property type="project" value="InterPro"/>
</dbReference>
<dbReference type="PROSITE" id="PS50943">
    <property type="entry name" value="HTH_CROC1"/>
    <property type="match status" value="1"/>
</dbReference>
<protein>
    <submittedName>
        <fullName evidence="2">YdaS family helix-turn-helix protein</fullName>
    </submittedName>
</protein>
<dbReference type="InterPro" id="IPR001387">
    <property type="entry name" value="Cro/C1-type_HTH"/>
</dbReference>
<gene>
    <name evidence="2" type="ORF">OSV15_16145</name>
</gene>
<sequence>MDLATYANSLPRGEKQKLAARLGVKPTYLSRLISGQRGITAERAIQIERATGGAVNRRDLCPDFPWQEAS</sequence>
<accession>A0AA47DZ65</accession>
<proteinExistence type="predicted"/>
<dbReference type="SUPFAM" id="SSF47413">
    <property type="entry name" value="lambda repressor-like DNA-binding domains"/>
    <property type="match status" value="1"/>
</dbReference>
<dbReference type="Gene3D" id="1.10.260.40">
    <property type="entry name" value="lambda repressor-like DNA-binding domains"/>
    <property type="match status" value="1"/>
</dbReference>
<organism evidence="2 3">
    <name type="scientific">Stutzerimonas frequens</name>
    <dbReference type="NCBI Taxonomy" id="2968969"/>
    <lineage>
        <taxon>Bacteria</taxon>
        <taxon>Pseudomonadati</taxon>
        <taxon>Pseudomonadota</taxon>
        <taxon>Gammaproteobacteria</taxon>
        <taxon>Pseudomonadales</taxon>
        <taxon>Pseudomonadaceae</taxon>
        <taxon>Stutzerimonas</taxon>
    </lineage>
</organism>
<feature type="domain" description="HTH cro/C1-type" evidence="1">
    <location>
        <begin position="16"/>
        <end position="58"/>
    </location>
</feature>
<dbReference type="Pfam" id="PF15943">
    <property type="entry name" value="YdaS_toxin"/>
    <property type="match status" value="1"/>
</dbReference>
<dbReference type="Proteomes" id="UP001164632">
    <property type="component" value="Chromosome"/>
</dbReference>
<reference evidence="2" key="1">
    <citation type="submission" date="2022-11" db="EMBL/GenBank/DDBJ databases">
        <title>Genomic of Pseudomonas TF18.</title>
        <authorList>
            <person name="Liu T."/>
        </authorList>
    </citation>
    <scope>NUCLEOTIDE SEQUENCE</scope>
    <source>
        <strain evidence="2">TF18</strain>
    </source>
</reference>
<evidence type="ECO:0000313" key="3">
    <source>
        <dbReference type="Proteomes" id="UP001164632"/>
    </source>
</evidence>
<evidence type="ECO:0000259" key="1">
    <source>
        <dbReference type="PROSITE" id="PS50943"/>
    </source>
</evidence>
<evidence type="ECO:0000313" key="2">
    <source>
        <dbReference type="EMBL" id="WAE51200.1"/>
    </source>
</evidence>
<name>A0AA47DZ65_9GAMM</name>
<dbReference type="InterPro" id="IPR010982">
    <property type="entry name" value="Lambda_DNA-bd_dom_sf"/>
</dbReference>
<dbReference type="CDD" id="cd00093">
    <property type="entry name" value="HTH_XRE"/>
    <property type="match status" value="1"/>
</dbReference>
<dbReference type="EMBL" id="CP113257">
    <property type="protein sequence ID" value="WAE51200.1"/>
    <property type="molecule type" value="Genomic_DNA"/>
</dbReference>